<evidence type="ECO:0000256" key="3">
    <source>
        <dbReference type="ARBA" id="ARBA00022475"/>
    </source>
</evidence>
<evidence type="ECO:0000256" key="1">
    <source>
        <dbReference type="ARBA" id="ARBA00004429"/>
    </source>
</evidence>
<proteinExistence type="predicted"/>
<evidence type="ECO:0000256" key="8">
    <source>
        <dbReference type="RuleBase" id="RU369079"/>
    </source>
</evidence>
<feature type="transmembrane region" description="Helical" evidence="9">
    <location>
        <begin position="608"/>
        <end position="629"/>
    </location>
</feature>
<dbReference type="PANTHER" id="PTHR33362">
    <property type="entry name" value="SIALIC ACID TRAP TRANSPORTER PERMEASE PROTEIN SIAT-RELATED"/>
    <property type="match status" value="1"/>
</dbReference>
<dbReference type="InterPro" id="IPR055348">
    <property type="entry name" value="DctQ"/>
</dbReference>
<feature type="transmembrane region" description="Helical" evidence="9">
    <location>
        <begin position="141"/>
        <end position="165"/>
    </location>
</feature>
<feature type="transmembrane region" description="Helical" evidence="9">
    <location>
        <begin position="27"/>
        <end position="49"/>
    </location>
</feature>
<dbReference type="NCBIfam" id="TIGR00786">
    <property type="entry name" value="dctM"/>
    <property type="match status" value="1"/>
</dbReference>
<evidence type="ECO:0000256" key="6">
    <source>
        <dbReference type="ARBA" id="ARBA00022989"/>
    </source>
</evidence>
<organism evidence="12 13">
    <name type="scientific">Aquicoccus porphyridii</name>
    <dbReference type="NCBI Taxonomy" id="1852029"/>
    <lineage>
        <taxon>Bacteria</taxon>
        <taxon>Pseudomonadati</taxon>
        <taxon>Pseudomonadota</taxon>
        <taxon>Alphaproteobacteria</taxon>
        <taxon>Rhodobacterales</taxon>
        <taxon>Paracoccaceae</taxon>
        <taxon>Aquicoccus</taxon>
    </lineage>
</organism>
<dbReference type="GO" id="GO:0022857">
    <property type="term" value="F:transmembrane transporter activity"/>
    <property type="evidence" value="ECO:0007669"/>
    <property type="project" value="UniProtKB-UniRule"/>
</dbReference>
<feature type="transmembrane region" description="Helical" evidence="9">
    <location>
        <begin position="95"/>
        <end position="121"/>
    </location>
</feature>
<evidence type="ECO:0000259" key="11">
    <source>
        <dbReference type="Pfam" id="PF06808"/>
    </source>
</evidence>
<feature type="domain" description="Tripartite ATP-independent periplasmic transporters DctQ component" evidence="10">
    <location>
        <begin position="37"/>
        <end position="163"/>
    </location>
</feature>
<feature type="transmembrane region" description="Helical" evidence="9">
    <location>
        <begin position="55"/>
        <end position="74"/>
    </location>
</feature>
<dbReference type="AlphaFoldDB" id="A0A5A9YXR5"/>
<feature type="transmembrane region" description="Helical" evidence="9">
    <location>
        <begin position="540"/>
        <end position="557"/>
    </location>
</feature>
<evidence type="ECO:0000259" key="10">
    <source>
        <dbReference type="Pfam" id="PF04290"/>
    </source>
</evidence>
<feature type="transmembrane region" description="Helical" evidence="9">
    <location>
        <begin position="517"/>
        <end position="533"/>
    </location>
</feature>
<dbReference type="Pfam" id="PF06808">
    <property type="entry name" value="DctM"/>
    <property type="match status" value="1"/>
</dbReference>
<dbReference type="PANTHER" id="PTHR33362:SF5">
    <property type="entry name" value="C4-DICARBOXYLATE TRAP TRANSPORTER LARGE PERMEASE PROTEIN DCTM"/>
    <property type="match status" value="1"/>
</dbReference>
<comment type="subcellular location">
    <subcellularLocation>
        <location evidence="1 8">Cell inner membrane</location>
        <topology evidence="1 8">Multi-pass membrane protein</topology>
    </subcellularLocation>
</comment>
<feature type="transmembrane region" description="Helical" evidence="9">
    <location>
        <begin position="210"/>
        <end position="238"/>
    </location>
</feature>
<gene>
    <name evidence="12" type="ORF">FLO80_20500</name>
</gene>
<evidence type="ECO:0000313" key="12">
    <source>
        <dbReference type="EMBL" id="KAA0909666.1"/>
    </source>
</evidence>
<feature type="transmembrane region" description="Helical" evidence="9">
    <location>
        <begin position="301"/>
        <end position="329"/>
    </location>
</feature>
<keyword evidence="3" id="KW-1003">Cell membrane</keyword>
<feature type="domain" description="TRAP C4-dicarboxylate transport system permease DctM subunit" evidence="11">
    <location>
        <begin position="212"/>
        <end position="625"/>
    </location>
</feature>
<dbReference type="Pfam" id="PF04290">
    <property type="entry name" value="DctQ"/>
    <property type="match status" value="1"/>
</dbReference>
<keyword evidence="5 9" id="KW-0812">Transmembrane</keyword>
<feature type="transmembrane region" description="Helical" evidence="9">
    <location>
        <begin position="423"/>
        <end position="442"/>
    </location>
</feature>
<dbReference type="InterPro" id="IPR010656">
    <property type="entry name" value="DctM"/>
</dbReference>
<feature type="transmembrane region" description="Helical" evidence="9">
    <location>
        <begin position="484"/>
        <end position="505"/>
    </location>
</feature>
<keyword evidence="7 9" id="KW-0472">Membrane</keyword>
<keyword evidence="2 8" id="KW-0813">Transport</keyword>
<evidence type="ECO:0000313" key="13">
    <source>
        <dbReference type="Proteomes" id="UP000325291"/>
    </source>
</evidence>
<sequence>MSAATANVTEVAGGGLREFAARQLANAAGLMLLGLSLAFTLDVLLRWSISAPILGLYEVAELCFAVVMALALVWTNTRQSHVAMGILAQITGREAAPRLIAAGLGLFVSCLFAWFLVRYAIGKASHGETTLVLGLPKAPFWGAAAVMIGLAALAQLAVFVSELASYLRNPGKRLRDVVPPTLMVAAAFAVMLSTAYFAPTLGAGPKILASFAILYLLALAHVPIGVALAIAGLGAVLLQMGFRPALLIGTNNLTGSLSSVDLAAVPLFLMMGNLAVAAGFADDIFTAATAVFGRLRGGHALAAVMGCAGFGAISGSSVATTATLGGVAFREMQSRGYAPGLSTGSIAAGGTLGALIPPSVVLIIYCVISEISIAKAFMAAIVPGMLALALYVASVLIQVRLRPDLAPVPDSSETFAPVYALRIAWRPITLFLAVLGGLYGGVFTVQEAAAVGAGFSFVAWLMSGRASVSGLFEALRDAAGTSAGLYLLIIGANIFGSHLNFAGMAQALEAVINPDTLPAWAVLTLLAIMYLVLGSIFDTVAAVVITVPFVLPIILSMGFDPIWWGIVTLTLVEIGMITPPIGMNVFVMKAVVGNRVRLSTIFGGVLPFLAADLLRMVLLIAFPAISLWLGGVLS</sequence>
<feature type="transmembrane region" description="Helical" evidence="9">
    <location>
        <begin position="177"/>
        <end position="198"/>
    </location>
</feature>
<evidence type="ECO:0000256" key="4">
    <source>
        <dbReference type="ARBA" id="ARBA00022519"/>
    </source>
</evidence>
<evidence type="ECO:0000256" key="2">
    <source>
        <dbReference type="ARBA" id="ARBA00022448"/>
    </source>
</evidence>
<dbReference type="Proteomes" id="UP000325291">
    <property type="component" value="Unassembled WGS sequence"/>
</dbReference>
<keyword evidence="4 8" id="KW-0997">Cell inner membrane</keyword>
<dbReference type="RefSeq" id="WP_051982506.1">
    <property type="nucleotide sequence ID" value="NZ_VINQ01000028.1"/>
</dbReference>
<reference evidence="12 13" key="1">
    <citation type="submission" date="2019-07" db="EMBL/GenBank/DDBJ databases">
        <title>Aquicoccus porphyridii gen. nov., sp. nov., isolated from a small marine red alga, Porphyridium marinum.</title>
        <authorList>
            <person name="Liu L."/>
        </authorList>
    </citation>
    <scope>NUCLEOTIDE SEQUENCE [LARGE SCALE GENOMIC DNA]</scope>
    <source>
        <strain evidence="12 13">L1 8-17</strain>
    </source>
</reference>
<comment type="caution">
    <text evidence="12">The sequence shown here is derived from an EMBL/GenBank/DDBJ whole genome shotgun (WGS) entry which is preliminary data.</text>
</comment>
<accession>A0A5A9YXR5</accession>
<feature type="transmembrane region" description="Helical" evidence="9">
    <location>
        <begin position="377"/>
        <end position="397"/>
    </location>
</feature>
<feature type="transmembrane region" description="Helical" evidence="9">
    <location>
        <begin position="259"/>
        <end position="281"/>
    </location>
</feature>
<dbReference type="GO" id="GO:0005886">
    <property type="term" value="C:plasma membrane"/>
    <property type="evidence" value="ECO:0007669"/>
    <property type="project" value="UniProtKB-SubCell"/>
</dbReference>
<dbReference type="InterPro" id="IPR004681">
    <property type="entry name" value="TRAP_DctM"/>
</dbReference>
<protein>
    <submittedName>
        <fullName evidence="12">TRAP transporter large permease subunit</fullName>
    </submittedName>
</protein>
<evidence type="ECO:0000256" key="7">
    <source>
        <dbReference type="ARBA" id="ARBA00023136"/>
    </source>
</evidence>
<feature type="transmembrane region" description="Helical" evidence="9">
    <location>
        <begin position="563"/>
        <end position="587"/>
    </location>
</feature>
<evidence type="ECO:0000256" key="9">
    <source>
        <dbReference type="SAM" id="Phobius"/>
    </source>
</evidence>
<evidence type="ECO:0000256" key="5">
    <source>
        <dbReference type="ARBA" id="ARBA00022692"/>
    </source>
</evidence>
<keyword evidence="13" id="KW-1185">Reference proteome</keyword>
<name>A0A5A9YXR5_9RHOB</name>
<keyword evidence="6 9" id="KW-1133">Transmembrane helix</keyword>
<feature type="transmembrane region" description="Helical" evidence="9">
    <location>
        <begin position="341"/>
        <end position="365"/>
    </location>
</feature>
<dbReference type="EMBL" id="VINQ01000028">
    <property type="protein sequence ID" value="KAA0909666.1"/>
    <property type="molecule type" value="Genomic_DNA"/>
</dbReference>
<comment type="function">
    <text evidence="8">Part of the tripartite ATP-independent periplasmic (TRAP) transport system.</text>
</comment>